<evidence type="ECO:0000313" key="4">
    <source>
        <dbReference type="Proteomes" id="UP000585609"/>
    </source>
</evidence>
<dbReference type="EMBL" id="BLRU01000552">
    <property type="protein sequence ID" value="GFP20613.1"/>
    <property type="molecule type" value="Genomic_DNA"/>
</dbReference>
<dbReference type="Proteomes" id="UP000574717">
    <property type="component" value="Unassembled WGS sequence"/>
</dbReference>
<protein>
    <submittedName>
        <fullName evidence="1">Uncharacterized protein</fullName>
    </submittedName>
</protein>
<evidence type="ECO:0000313" key="3">
    <source>
        <dbReference type="Proteomes" id="UP000574717"/>
    </source>
</evidence>
<sequence length="50" mass="5910">LRQQIQESSESEQFIPYSIKALPQLRNAQSQINTLPLDSRQQRRTTSFYI</sequence>
<name>A0A6V8NKE9_9ACTN</name>
<evidence type="ECO:0000313" key="2">
    <source>
        <dbReference type="EMBL" id="GFP24390.1"/>
    </source>
</evidence>
<organism evidence="1 3">
    <name type="scientific">Candidatus Hakubella thermalkaliphila</name>
    <dbReference type="NCBI Taxonomy" id="2754717"/>
    <lineage>
        <taxon>Bacteria</taxon>
        <taxon>Bacillati</taxon>
        <taxon>Actinomycetota</taxon>
        <taxon>Actinomycetota incertae sedis</taxon>
        <taxon>Candidatus Hakubellales</taxon>
        <taxon>Candidatus Hakubellaceae</taxon>
        <taxon>Candidatus Hakubella</taxon>
    </lineage>
</organism>
<dbReference type="EMBL" id="BLRW01000526">
    <property type="protein sequence ID" value="GFP24390.1"/>
    <property type="molecule type" value="Genomic_DNA"/>
</dbReference>
<proteinExistence type="predicted"/>
<evidence type="ECO:0000313" key="1">
    <source>
        <dbReference type="EMBL" id="GFP20613.1"/>
    </source>
</evidence>
<feature type="non-terminal residue" evidence="1">
    <location>
        <position position="1"/>
    </location>
</feature>
<dbReference type="Proteomes" id="UP000585609">
    <property type="component" value="Unassembled WGS sequence"/>
</dbReference>
<gene>
    <name evidence="1" type="ORF">HKBW3S03_02116</name>
    <name evidence="2" type="ORF">HKBW3S09_01857</name>
</gene>
<comment type="caution">
    <text evidence="1">The sequence shown here is derived from an EMBL/GenBank/DDBJ whole genome shotgun (WGS) entry which is preliminary data.</text>
</comment>
<dbReference type="AlphaFoldDB" id="A0A6V8NKE9"/>
<reference evidence="3 4" key="1">
    <citation type="journal article" date="2020" name="Front. Microbiol.">
        <title>Single-cell genomics of novel Actinobacteria with the Wood-Ljungdahl pathway discovered in a serpentinizing system.</title>
        <authorList>
            <person name="Merino N."/>
            <person name="Kawai M."/>
            <person name="Boyd E.S."/>
            <person name="Colman D.R."/>
            <person name="McGlynn S.E."/>
            <person name="Nealson K.H."/>
            <person name="Kurokawa K."/>
            <person name="Hongoh Y."/>
        </authorList>
    </citation>
    <scope>NUCLEOTIDE SEQUENCE [LARGE SCALE GENOMIC DNA]</scope>
    <source>
        <strain evidence="1 3">S03</strain>
        <strain evidence="2 4">S09_30</strain>
    </source>
</reference>
<accession>A0A6V8NKE9</accession>